<sequence>MEASPLLKCTTGMARIPRITAFLCMLATTAQSGPSTGLKQSKPFIWGARILRERFGWMPGMKKLPVVGILAASDTIPYFVLFMSCLRANYVVFPISPRNSSAAVAHLIDKGAVDHLLVGPDPALLALATDATQIVHEKYSTPVPDISATPLFEDLFHPDSQSITAEDIPYEYHGPDSPGLICHSSGSTRFPSPIWYSQHRLIQLALIPWFGERDLTNQVLSMHSMPMYHGMGFTQTVWAASCGLVMSTFEPKPFPTIPNPVNHLLAARATNSDIIFAVPSFLEAWSREPEWVKWLASVTGVLYGGGPLNKQVGDYLSSQGVSIFVLYGSSEGGMMSVIIPGRQVDFDWDYFTFPEGLITAEMVPRGDNKFEFVMLTNHFCRPTVLNTTVRGVEAYASSDLMEPHPTKPNYWKIFGRADDQIMHNTGEKTNPGPLENILNQDPHVSASVMFGRGRLQAGVIVDPKPNHKFDPSDPLKLAEFRNAIWPTVEKMNAFAPQHSRLFKEMILVAKPNKPFTYTAKMTARRQAIITDYEEEIADVYNAVEETTRSGVSPPVEWNPTSTLDFVRAVVRKVVASSFDDDADIFRHGCDSLQATWIRNSLLRALRDSAEVETRQTTHNFVYDHPSISSLGAFIFSLVSGKEQEGTSISREAKMNEMVTKYTHEFPKHTGNITTPPSNAKIVMVTGTTGELGCYILSQLINDLDVRRVYALNRASQRGQNLRERQTLALIDRGLDANILDSEKVVLLETDLSAAQFNLAKPVYHEMQQCVTHIIHTAWPVDFNLALRSFEDNVKGLRNLVDFSLESPFNAPPTVIYTSSIGIFQNVSEGAILPEKPIEAKVAAGSGYTESKWVAEQLLAKVEERTPLKPISARVGQLCGGVNGAWNTTEWFPALVQASQVVRRFPESAKNVSWIPADVAAAAIVDFLDAPRRNSVLNLVHPHPTSWTVFCQTFATELSASVVPYPQWLALLEEACLTQNKKADLRASRLLPFFRSLRDPVGSFKTDMGSTLDASPSLCSQSLPLQEKDIRKWLLYWRKAGLLKN</sequence>
<keyword evidence="6" id="KW-1185">Reference proteome</keyword>
<dbReference type="InterPro" id="IPR051414">
    <property type="entry name" value="Adenylate-forming_Reductase"/>
</dbReference>
<dbReference type="Pfam" id="PF07993">
    <property type="entry name" value="NAD_binding_4"/>
    <property type="match status" value="1"/>
</dbReference>
<accession>A0A8H7D170</accession>
<dbReference type="Pfam" id="PF00501">
    <property type="entry name" value="AMP-binding"/>
    <property type="match status" value="1"/>
</dbReference>
<dbReference type="AlphaFoldDB" id="A0A8H7D170"/>
<dbReference type="SUPFAM" id="SSF51735">
    <property type="entry name" value="NAD(P)-binding Rossmann-fold domains"/>
    <property type="match status" value="1"/>
</dbReference>
<dbReference type="OrthoDB" id="429813at2759"/>
<dbReference type="InterPro" id="IPR013120">
    <property type="entry name" value="FAR_NAD-bd"/>
</dbReference>
<evidence type="ECO:0000256" key="1">
    <source>
        <dbReference type="ARBA" id="ARBA00022450"/>
    </source>
</evidence>
<dbReference type="Gene3D" id="3.40.50.720">
    <property type="entry name" value="NAD(P)-binding Rossmann-like Domain"/>
    <property type="match status" value="1"/>
</dbReference>
<dbReference type="InterPro" id="IPR036291">
    <property type="entry name" value="NAD(P)-bd_dom_sf"/>
</dbReference>
<organism evidence="5 6">
    <name type="scientific">Mycena sanguinolenta</name>
    <dbReference type="NCBI Taxonomy" id="230812"/>
    <lineage>
        <taxon>Eukaryota</taxon>
        <taxon>Fungi</taxon>
        <taxon>Dikarya</taxon>
        <taxon>Basidiomycota</taxon>
        <taxon>Agaricomycotina</taxon>
        <taxon>Agaricomycetes</taxon>
        <taxon>Agaricomycetidae</taxon>
        <taxon>Agaricales</taxon>
        <taxon>Marasmiineae</taxon>
        <taxon>Mycenaceae</taxon>
        <taxon>Mycena</taxon>
    </lineage>
</organism>
<reference evidence="5" key="1">
    <citation type="submission" date="2020-05" db="EMBL/GenBank/DDBJ databases">
        <title>Mycena genomes resolve the evolution of fungal bioluminescence.</title>
        <authorList>
            <person name="Tsai I.J."/>
        </authorList>
    </citation>
    <scope>NUCLEOTIDE SEQUENCE</scope>
    <source>
        <strain evidence="5">160909Yilan</strain>
    </source>
</reference>
<keyword evidence="1" id="KW-0596">Phosphopantetheine</keyword>
<name>A0A8H7D170_9AGAR</name>
<dbReference type="PANTHER" id="PTHR43439:SF2">
    <property type="entry name" value="ENZYME, PUTATIVE (JCVI)-RELATED"/>
    <property type="match status" value="1"/>
</dbReference>
<dbReference type="Pfam" id="PF23562">
    <property type="entry name" value="AMP-binding_C_3"/>
    <property type="match status" value="1"/>
</dbReference>
<feature type="domain" description="Thioester reductase (TE)" evidence="4">
    <location>
        <begin position="684"/>
        <end position="923"/>
    </location>
</feature>
<feature type="domain" description="AMP-dependent synthetase/ligase" evidence="3">
    <location>
        <begin position="60"/>
        <end position="338"/>
    </location>
</feature>
<dbReference type="EMBL" id="JACAZH010000011">
    <property type="protein sequence ID" value="KAF7355647.1"/>
    <property type="molecule type" value="Genomic_DNA"/>
</dbReference>
<keyword evidence="2" id="KW-0597">Phosphoprotein</keyword>
<evidence type="ECO:0000313" key="6">
    <source>
        <dbReference type="Proteomes" id="UP000623467"/>
    </source>
</evidence>
<protein>
    <submittedName>
        <fullName evidence="5">Acetyl-CoA synthetase-like protein</fullName>
    </submittedName>
</protein>
<dbReference type="Gene3D" id="3.40.50.12780">
    <property type="entry name" value="N-terminal domain of ligase-like"/>
    <property type="match status" value="1"/>
</dbReference>
<dbReference type="SUPFAM" id="SSF56801">
    <property type="entry name" value="Acetyl-CoA synthetase-like"/>
    <property type="match status" value="1"/>
</dbReference>
<gene>
    <name evidence="5" type="ORF">MSAN_01482400</name>
</gene>
<dbReference type="InterPro" id="IPR000873">
    <property type="entry name" value="AMP-dep_synth/lig_dom"/>
</dbReference>
<evidence type="ECO:0000259" key="3">
    <source>
        <dbReference type="Pfam" id="PF00501"/>
    </source>
</evidence>
<dbReference type="PANTHER" id="PTHR43439">
    <property type="entry name" value="PHENYLACETATE-COENZYME A LIGASE"/>
    <property type="match status" value="1"/>
</dbReference>
<evidence type="ECO:0000256" key="2">
    <source>
        <dbReference type="ARBA" id="ARBA00022553"/>
    </source>
</evidence>
<evidence type="ECO:0000313" key="5">
    <source>
        <dbReference type="EMBL" id="KAF7355647.1"/>
    </source>
</evidence>
<dbReference type="Proteomes" id="UP000623467">
    <property type="component" value="Unassembled WGS sequence"/>
</dbReference>
<comment type="caution">
    <text evidence="5">The sequence shown here is derived from an EMBL/GenBank/DDBJ whole genome shotgun (WGS) entry which is preliminary data.</text>
</comment>
<dbReference type="InterPro" id="IPR042099">
    <property type="entry name" value="ANL_N_sf"/>
</dbReference>
<proteinExistence type="predicted"/>
<evidence type="ECO:0000259" key="4">
    <source>
        <dbReference type="Pfam" id="PF07993"/>
    </source>
</evidence>